<dbReference type="InterPro" id="IPR052843">
    <property type="entry name" value="ER_body_metal_sequester"/>
</dbReference>
<evidence type="ECO:0008006" key="4">
    <source>
        <dbReference type="Google" id="ProtNLM"/>
    </source>
</evidence>
<dbReference type="AlphaFoldDB" id="A0ABC8UM38"/>
<protein>
    <recommendedName>
        <fullName evidence="4">Membrane protein of ER body-like protein</fullName>
    </recommendedName>
</protein>
<proteinExistence type="predicted"/>
<dbReference type="Proteomes" id="UP001642360">
    <property type="component" value="Unassembled WGS sequence"/>
</dbReference>
<sequence>MPMKSSDSTTQIEWSLLANSLKVDDLSEQLKNVDIQKLLKAFIEGQAEKNITLPVSDQPWEEQITDWKPLNQVGTETVNTDPTQETEEEVTELEFAVEKIHTHNVYCPNCKSGITKVILRRRTQVHPIPSPVNIPDHEPVGLLGCLSCLSIFIPRGNSLNPFKIFGNRRDDEQPQIPQQTPEADTVISSSAVADDQSVNKLGECFSLFWIFGKRKEEESAPISQPTSSEQVYNVVASDLPPKPLEPGKYPEAYPPEGCTQPEEVIIDVEGKPEASVPLPPVQELPVGPGPLQGSQDVVDAARPIYSPEREGSKSVEIIKSIVYGGLVESITSLSVVSSAAASDATTSSIIAMGLANLIGGLFIIVNNLRDLKNARSGEVSNLTSEQRDEYQETLGRRENFLLHATFAVLSFLVFGLISPVTYGFSFRESNDKDFKLLAVLAASLLCITVIAIGKAYIQRPPKFYTYIRTALYYVATAVVVSGASYGAGDLIKKLLDKLGLFESSAAANMLLSGTSSVNPAWASH</sequence>
<accession>A0ABC8UM38</accession>
<dbReference type="EMBL" id="CAUOFW020008224">
    <property type="protein sequence ID" value="CAK9182039.1"/>
    <property type="molecule type" value="Genomic_DNA"/>
</dbReference>
<evidence type="ECO:0000313" key="3">
    <source>
        <dbReference type="Proteomes" id="UP001642360"/>
    </source>
</evidence>
<keyword evidence="1" id="KW-0472">Membrane</keyword>
<dbReference type="PANTHER" id="PTHR38937:SF2">
    <property type="entry name" value="MEMBRANE PROTEIN OF ER BODY-LIKE PROTEIN ISOFORM X1"/>
    <property type="match status" value="1"/>
</dbReference>
<feature type="transmembrane region" description="Helical" evidence="1">
    <location>
        <begin position="400"/>
        <end position="424"/>
    </location>
</feature>
<comment type="caution">
    <text evidence="2">The sequence shown here is derived from an EMBL/GenBank/DDBJ whole genome shotgun (WGS) entry which is preliminary data.</text>
</comment>
<reference evidence="2 3" key="1">
    <citation type="submission" date="2024-02" db="EMBL/GenBank/DDBJ databases">
        <authorList>
            <person name="Vignale AGUSTIN F."/>
            <person name="Sosa J E."/>
            <person name="Modenutti C."/>
        </authorList>
    </citation>
    <scope>NUCLEOTIDE SEQUENCE [LARGE SCALE GENOMIC DNA]</scope>
</reference>
<gene>
    <name evidence="2" type="ORF">ILEXP_LOCUS52168</name>
</gene>
<dbReference type="PANTHER" id="PTHR38937">
    <property type="entry name" value="MEMBRANE PROTEIN OF ER BODY-LIKE PROTEIN"/>
    <property type="match status" value="1"/>
</dbReference>
<keyword evidence="3" id="KW-1185">Reference proteome</keyword>
<name>A0ABC8UM38_9AQUA</name>
<feature type="transmembrane region" description="Helical" evidence="1">
    <location>
        <begin position="347"/>
        <end position="365"/>
    </location>
</feature>
<evidence type="ECO:0000256" key="1">
    <source>
        <dbReference type="SAM" id="Phobius"/>
    </source>
</evidence>
<organism evidence="2 3">
    <name type="scientific">Ilex paraguariensis</name>
    <name type="common">yerba mate</name>
    <dbReference type="NCBI Taxonomy" id="185542"/>
    <lineage>
        <taxon>Eukaryota</taxon>
        <taxon>Viridiplantae</taxon>
        <taxon>Streptophyta</taxon>
        <taxon>Embryophyta</taxon>
        <taxon>Tracheophyta</taxon>
        <taxon>Spermatophyta</taxon>
        <taxon>Magnoliopsida</taxon>
        <taxon>eudicotyledons</taxon>
        <taxon>Gunneridae</taxon>
        <taxon>Pentapetalae</taxon>
        <taxon>asterids</taxon>
        <taxon>campanulids</taxon>
        <taxon>Aquifoliales</taxon>
        <taxon>Aquifoliaceae</taxon>
        <taxon>Ilex</taxon>
    </lineage>
</organism>
<feature type="transmembrane region" description="Helical" evidence="1">
    <location>
        <begin position="469"/>
        <end position="488"/>
    </location>
</feature>
<keyword evidence="1" id="KW-0812">Transmembrane</keyword>
<evidence type="ECO:0000313" key="2">
    <source>
        <dbReference type="EMBL" id="CAK9182039.1"/>
    </source>
</evidence>
<keyword evidence="1" id="KW-1133">Transmembrane helix</keyword>
<feature type="transmembrane region" description="Helical" evidence="1">
    <location>
        <begin position="436"/>
        <end position="457"/>
    </location>
</feature>